<dbReference type="Gene3D" id="1.20.120.1630">
    <property type="match status" value="1"/>
</dbReference>
<feature type="transmembrane region" description="Helical" evidence="1">
    <location>
        <begin position="6"/>
        <end position="22"/>
    </location>
</feature>
<dbReference type="OrthoDB" id="201504at2759"/>
<evidence type="ECO:0000313" key="2">
    <source>
        <dbReference type="EMBL" id="CBK23959.2"/>
    </source>
</evidence>
<evidence type="ECO:0000256" key="1">
    <source>
        <dbReference type="SAM" id="Phobius"/>
    </source>
</evidence>
<reference evidence="2" key="1">
    <citation type="submission" date="2010-02" db="EMBL/GenBank/DDBJ databases">
        <title>Sequencing and annotation of the Blastocystis hominis genome.</title>
        <authorList>
            <person name="Wincker P."/>
        </authorList>
    </citation>
    <scope>NUCLEOTIDE SEQUENCE</scope>
    <source>
        <strain evidence="2">Singapore isolate B</strain>
    </source>
</reference>
<keyword evidence="1" id="KW-1133">Transmembrane helix</keyword>
<dbReference type="OMA" id="CYAGAIA"/>
<proteinExistence type="predicted"/>
<keyword evidence="1" id="KW-0812">Transmembrane</keyword>
<gene>
    <name evidence="2" type="ORF">GSBLH_T00003763001</name>
</gene>
<dbReference type="PANTHER" id="PTHR32251:SF15">
    <property type="entry name" value="3-OXO-5-ALPHA-STEROID 4-DEHYDROGENASE (DUF1295)"/>
    <property type="match status" value="1"/>
</dbReference>
<dbReference type="GeneID" id="24920829"/>
<dbReference type="EMBL" id="FN668672">
    <property type="protein sequence ID" value="CBK23959.2"/>
    <property type="molecule type" value="Genomic_DNA"/>
</dbReference>
<name>D8M7C0_BLAHO</name>
<dbReference type="RefSeq" id="XP_012898007.1">
    <property type="nucleotide sequence ID" value="XM_013042553.1"/>
</dbReference>
<dbReference type="PANTHER" id="PTHR32251">
    <property type="entry name" value="3-OXO-5-ALPHA-STEROID 4-DEHYDROGENASE"/>
    <property type="match status" value="1"/>
</dbReference>
<accession>D8M7C0</accession>
<feature type="transmembrane region" description="Helical" evidence="1">
    <location>
        <begin position="61"/>
        <end position="84"/>
    </location>
</feature>
<keyword evidence="3" id="KW-1185">Reference proteome</keyword>
<dbReference type="Proteomes" id="UP000008312">
    <property type="component" value="Unassembled WGS sequence"/>
</dbReference>
<evidence type="ECO:0000313" key="3">
    <source>
        <dbReference type="Proteomes" id="UP000008312"/>
    </source>
</evidence>
<organism evidence="2">
    <name type="scientific">Blastocystis hominis</name>
    <dbReference type="NCBI Taxonomy" id="12968"/>
    <lineage>
        <taxon>Eukaryota</taxon>
        <taxon>Sar</taxon>
        <taxon>Stramenopiles</taxon>
        <taxon>Bigyra</taxon>
        <taxon>Opalozoa</taxon>
        <taxon>Opalinata</taxon>
        <taxon>Blastocystidae</taxon>
        <taxon>Blastocystis</taxon>
    </lineage>
</organism>
<dbReference type="PROSITE" id="PS50244">
    <property type="entry name" value="S5A_REDUCTASE"/>
    <property type="match status" value="1"/>
</dbReference>
<feature type="transmembrane region" description="Helical" evidence="1">
    <location>
        <begin position="213"/>
        <end position="233"/>
    </location>
</feature>
<keyword evidence="1" id="KW-0472">Membrane</keyword>
<dbReference type="InParanoid" id="D8M7C0"/>
<feature type="transmembrane region" description="Helical" evidence="1">
    <location>
        <begin position="105"/>
        <end position="121"/>
    </location>
</feature>
<feature type="transmembrane region" description="Helical" evidence="1">
    <location>
        <begin position="27"/>
        <end position="49"/>
    </location>
</feature>
<dbReference type="GO" id="GO:0016020">
    <property type="term" value="C:membrane"/>
    <property type="evidence" value="ECO:0007669"/>
    <property type="project" value="TreeGrafter"/>
</dbReference>
<dbReference type="Pfam" id="PF06966">
    <property type="entry name" value="DUF1295"/>
    <property type="match status" value="1"/>
</dbReference>
<feature type="transmembrane region" description="Helical" evidence="1">
    <location>
        <begin position="141"/>
        <end position="161"/>
    </location>
</feature>
<protein>
    <submittedName>
        <fullName evidence="2">Uncharacterized protein</fullName>
    </submittedName>
</protein>
<sequence>MDSYMDTYVIIAAFTVCLLYGFKSFMYIVTTGYNLCVAVQAIIVLVLYRDVIMDPMNRVNAILLVCHAAISITYAIRLASFIIIRSTRASYNESEKPHSYPLPRLSVLLPMIVMCGCIYFFETSPLLAHARSIKMHNPINIPIRVLGLAIMFTGFLIESIADAQKSAFKKENPKLFCSTGIFRMVRMPNYFGEMLVWSGSLVAGFASKMEVPIMVSSILGVASSVFIMFSAAARLDKKQLDNYGNNPDYLEYRKKTPVLIPFIPLYSLTSEKPKDE</sequence>
<dbReference type="AlphaFoldDB" id="D8M7C0"/>
<dbReference type="InterPro" id="IPR010721">
    <property type="entry name" value="UstE-like"/>
</dbReference>